<evidence type="ECO:0000256" key="2">
    <source>
        <dbReference type="ARBA" id="ARBA00004950"/>
    </source>
</evidence>
<keyword evidence="8" id="KW-0274">FAD</keyword>
<dbReference type="InterPro" id="IPR003953">
    <property type="entry name" value="FAD-dep_OxRdtase_2_FAD-bd"/>
</dbReference>
<comment type="similarity">
    <text evidence="3">Belongs to the FAD-dependent oxidoreductase 2 family. NadB subfamily.</text>
</comment>
<evidence type="ECO:0000256" key="5">
    <source>
        <dbReference type="ARBA" id="ARBA00021901"/>
    </source>
</evidence>
<sequence length="166" mass="18485">FMKNYHRDAELAPRDIVSRAIISEMVKTESSHVYLDMTHLEKDFVRKRFPQIYSTCLLYSVEITNELIPVSPAAHYIMGGVKTDVNGVTSIKKLYAAGEVACTGVDGANRLASNSLLEGLVDGARTGRAALEFGVQSSEFGVSDYPQTYHTIPEHDEIRMTLRKLM</sequence>
<dbReference type="GO" id="GO:0034628">
    <property type="term" value="P:'de novo' NAD+ biosynthetic process from L-aspartate"/>
    <property type="evidence" value="ECO:0007669"/>
    <property type="project" value="TreeGrafter"/>
</dbReference>
<dbReference type="SUPFAM" id="SSF51905">
    <property type="entry name" value="FAD/NAD(P)-binding domain"/>
    <property type="match status" value="1"/>
</dbReference>
<dbReference type="Gene3D" id="3.90.700.10">
    <property type="entry name" value="Succinate dehydrogenase/fumarate reductase flavoprotein, catalytic domain"/>
    <property type="match status" value="1"/>
</dbReference>
<dbReference type="Gene3D" id="3.50.50.60">
    <property type="entry name" value="FAD/NAD(P)-binding domain"/>
    <property type="match status" value="1"/>
</dbReference>
<organism evidence="14 15">
    <name type="scientific">Candidatus Hakubella thermalkaliphila</name>
    <dbReference type="NCBI Taxonomy" id="2754717"/>
    <lineage>
        <taxon>Bacteria</taxon>
        <taxon>Bacillati</taxon>
        <taxon>Actinomycetota</taxon>
        <taxon>Actinomycetota incertae sedis</taxon>
        <taxon>Candidatus Hakubellales</taxon>
        <taxon>Candidatus Hakubellaceae</taxon>
        <taxon>Candidatus Hakubella</taxon>
    </lineage>
</organism>
<evidence type="ECO:0000313" key="15">
    <source>
        <dbReference type="Proteomes" id="UP000543224"/>
    </source>
</evidence>
<dbReference type="PANTHER" id="PTHR42716:SF2">
    <property type="entry name" value="L-ASPARTATE OXIDASE, CHLOROPLASTIC"/>
    <property type="match status" value="1"/>
</dbReference>
<gene>
    <name evidence="14" type="ORF">HKBW3S25_02072</name>
</gene>
<dbReference type="SUPFAM" id="SSF56425">
    <property type="entry name" value="Succinate dehydrogenase/fumarate reductase flavoprotein, catalytic domain"/>
    <property type="match status" value="1"/>
</dbReference>
<evidence type="ECO:0000256" key="8">
    <source>
        <dbReference type="ARBA" id="ARBA00022827"/>
    </source>
</evidence>
<comment type="catalytic activity">
    <reaction evidence="12">
        <text>L-aspartate + O2 = iminosuccinate + H2O2</text>
        <dbReference type="Rhea" id="RHEA:25876"/>
        <dbReference type="ChEBI" id="CHEBI:15379"/>
        <dbReference type="ChEBI" id="CHEBI:16240"/>
        <dbReference type="ChEBI" id="CHEBI:29991"/>
        <dbReference type="ChEBI" id="CHEBI:77875"/>
        <dbReference type="EC" id="1.4.3.16"/>
    </reaction>
    <physiologicalReaction direction="left-to-right" evidence="12">
        <dbReference type="Rhea" id="RHEA:25877"/>
    </physiologicalReaction>
</comment>
<evidence type="ECO:0000256" key="10">
    <source>
        <dbReference type="ARBA" id="ARBA00029426"/>
    </source>
</evidence>
<evidence type="ECO:0000256" key="9">
    <source>
        <dbReference type="ARBA" id="ARBA00023002"/>
    </source>
</evidence>
<comment type="function">
    <text evidence="10">Catalyzes the oxidation of L-aspartate to iminoaspartate, the first step in the de novo biosynthesis of NAD(+).</text>
</comment>
<dbReference type="EMBL" id="BLRX01000708">
    <property type="protein sequence ID" value="GFP26576.1"/>
    <property type="molecule type" value="Genomic_DNA"/>
</dbReference>
<feature type="non-terminal residue" evidence="14">
    <location>
        <position position="1"/>
    </location>
</feature>
<comment type="caution">
    <text evidence="14">The sequence shown here is derived from an EMBL/GenBank/DDBJ whole genome shotgun (WGS) entry which is preliminary data.</text>
</comment>
<reference evidence="14 15" key="1">
    <citation type="journal article" date="2020" name="Front. Microbiol.">
        <title>Single-cell genomics of novel Actinobacteria with the Wood-Ljungdahl pathway discovered in a serpentinizing system.</title>
        <authorList>
            <person name="Merino N."/>
            <person name="Kawai M."/>
            <person name="Boyd E.S."/>
            <person name="Colman D.R."/>
            <person name="McGlynn S.E."/>
            <person name="Nealson K.H."/>
            <person name="Kurokawa K."/>
            <person name="Hongoh Y."/>
        </authorList>
    </citation>
    <scope>NUCLEOTIDE SEQUENCE [LARGE SCALE GENOMIC DNA]</scope>
    <source>
        <strain evidence="14 15">S25</strain>
    </source>
</reference>
<dbReference type="EC" id="1.4.3.16" evidence="4"/>
<dbReference type="FunFam" id="3.90.700.10:FF:000002">
    <property type="entry name" value="L-aspartate oxidase"/>
    <property type="match status" value="1"/>
</dbReference>
<feature type="domain" description="FAD-dependent oxidoreductase 2 FAD-binding" evidence="13">
    <location>
        <begin position="2"/>
        <end position="116"/>
    </location>
</feature>
<dbReference type="Proteomes" id="UP000543224">
    <property type="component" value="Unassembled WGS sequence"/>
</dbReference>
<dbReference type="GO" id="GO:0033765">
    <property type="term" value="F:steroid dehydrogenase activity, acting on the CH-CH group of donors"/>
    <property type="evidence" value="ECO:0007669"/>
    <property type="project" value="UniProtKB-ARBA"/>
</dbReference>
<dbReference type="InterPro" id="IPR027477">
    <property type="entry name" value="Succ_DH/fumarate_Rdtase_cat_sf"/>
</dbReference>
<evidence type="ECO:0000256" key="11">
    <source>
        <dbReference type="ARBA" id="ARBA00030386"/>
    </source>
</evidence>
<dbReference type="InterPro" id="IPR005288">
    <property type="entry name" value="NadB"/>
</dbReference>
<dbReference type="UniPathway" id="UPA00253">
    <property type="reaction ID" value="UER00326"/>
</dbReference>
<dbReference type="Pfam" id="PF00890">
    <property type="entry name" value="FAD_binding_2"/>
    <property type="match status" value="1"/>
</dbReference>
<comment type="cofactor">
    <cofactor evidence="1">
        <name>FAD</name>
        <dbReference type="ChEBI" id="CHEBI:57692"/>
    </cofactor>
</comment>
<dbReference type="GO" id="GO:0008734">
    <property type="term" value="F:L-aspartate oxidase activity"/>
    <property type="evidence" value="ECO:0007669"/>
    <property type="project" value="UniProtKB-EC"/>
</dbReference>
<comment type="pathway">
    <text evidence="2">Cofactor biosynthesis; NAD(+) biosynthesis; iminoaspartate from L-aspartate (oxidase route): step 1/1.</text>
</comment>
<keyword evidence="6" id="KW-0285">Flavoprotein</keyword>
<evidence type="ECO:0000256" key="12">
    <source>
        <dbReference type="ARBA" id="ARBA00048305"/>
    </source>
</evidence>
<evidence type="ECO:0000256" key="6">
    <source>
        <dbReference type="ARBA" id="ARBA00022630"/>
    </source>
</evidence>
<accession>A0A6V8P725</accession>
<evidence type="ECO:0000313" key="14">
    <source>
        <dbReference type="EMBL" id="GFP26576.1"/>
    </source>
</evidence>
<proteinExistence type="inferred from homology"/>
<evidence type="ECO:0000256" key="4">
    <source>
        <dbReference type="ARBA" id="ARBA00012173"/>
    </source>
</evidence>
<evidence type="ECO:0000256" key="7">
    <source>
        <dbReference type="ARBA" id="ARBA00022642"/>
    </source>
</evidence>
<keyword evidence="9" id="KW-0560">Oxidoreductase</keyword>
<evidence type="ECO:0000259" key="13">
    <source>
        <dbReference type="Pfam" id="PF00890"/>
    </source>
</evidence>
<feature type="non-terminal residue" evidence="14">
    <location>
        <position position="166"/>
    </location>
</feature>
<protein>
    <recommendedName>
        <fullName evidence="5">L-aspartate oxidase</fullName>
        <ecNumber evidence="4">1.4.3.16</ecNumber>
    </recommendedName>
    <alternativeName>
        <fullName evidence="11">Quinolinate synthase B</fullName>
    </alternativeName>
</protein>
<dbReference type="PANTHER" id="PTHR42716">
    <property type="entry name" value="L-ASPARTATE OXIDASE"/>
    <property type="match status" value="1"/>
</dbReference>
<evidence type="ECO:0000256" key="1">
    <source>
        <dbReference type="ARBA" id="ARBA00001974"/>
    </source>
</evidence>
<keyword evidence="7" id="KW-0662">Pyridine nucleotide biosynthesis</keyword>
<dbReference type="AlphaFoldDB" id="A0A6V8P725"/>
<dbReference type="InterPro" id="IPR036188">
    <property type="entry name" value="FAD/NAD-bd_sf"/>
</dbReference>
<name>A0A6V8P725_9ACTN</name>
<evidence type="ECO:0000256" key="3">
    <source>
        <dbReference type="ARBA" id="ARBA00008562"/>
    </source>
</evidence>